<dbReference type="Pfam" id="PF04082">
    <property type="entry name" value="Fungal_trans"/>
    <property type="match status" value="1"/>
</dbReference>
<evidence type="ECO:0000256" key="6">
    <source>
        <dbReference type="ARBA" id="ARBA00023242"/>
    </source>
</evidence>
<dbReference type="Gene3D" id="4.10.240.10">
    <property type="entry name" value="Zn(2)-C6 fungal-type DNA-binding domain"/>
    <property type="match status" value="1"/>
</dbReference>
<dbReference type="InterPro" id="IPR036864">
    <property type="entry name" value="Zn2-C6_fun-type_DNA-bd_sf"/>
</dbReference>
<evidence type="ECO:0000256" key="7">
    <source>
        <dbReference type="SAM" id="MobiDB-lite"/>
    </source>
</evidence>
<feature type="compositionally biased region" description="Basic and acidic residues" evidence="7">
    <location>
        <begin position="70"/>
        <end position="87"/>
    </location>
</feature>
<dbReference type="GO" id="GO:0045944">
    <property type="term" value="P:positive regulation of transcription by RNA polymerase II"/>
    <property type="evidence" value="ECO:0007669"/>
    <property type="project" value="TreeGrafter"/>
</dbReference>
<dbReference type="GO" id="GO:0006351">
    <property type="term" value="P:DNA-templated transcription"/>
    <property type="evidence" value="ECO:0007669"/>
    <property type="project" value="InterPro"/>
</dbReference>
<keyword evidence="6" id="KW-0539">Nucleus</keyword>
<evidence type="ECO:0000256" key="5">
    <source>
        <dbReference type="ARBA" id="ARBA00023163"/>
    </source>
</evidence>
<dbReference type="SMART" id="SM00066">
    <property type="entry name" value="GAL4"/>
    <property type="match status" value="1"/>
</dbReference>
<feature type="domain" description="Zn(2)-C6 fungal-type" evidence="8">
    <location>
        <begin position="13"/>
        <end position="44"/>
    </location>
</feature>
<dbReference type="Pfam" id="PF00172">
    <property type="entry name" value="Zn_clus"/>
    <property type="match status" value="1"/>
</dbReference>
<dbReference type="GO" id="GO:0043565">
    <property type="term" value="F:sequence-specific DNA binding"/>
    <property type="evidence" value="ECO:0007669"/>
    <property type="project" value="TreeGrafter"/>
</dbReference>
<dbReference type="RefSeq" id="XP_040684943.1">
    <property type="nucleotide sequence ID" value="XM_040838065.1"/>
</dbReference>
<dbReference type="EMBL" id="KV878216">
    <property type="protein sequence ID" value="OJJ31266.1"/>
    <property type="molecule type" value="Genomic_DNA"/>
</dbReference>
<dbReference type="VEuPathDB" id="FungiDB:ASPWEDRAFT_54492"/>
<dbReference type="AlphaFoldDB" id="A0A1L9R8L5"/>
<dbReference type="SMART" id="SM00906">
    <property type="entry name" value="Fungal_trans"/>
    <property type="match status" value="1"/>
</dbReference>
<dbReference type="SUPFAM" id="SSF57701">
    <property type="entry name" value="Zn2/Cys6 DNA-binding domain"/>
    <property type="match status" value="1"/>
</dbReference>
<dbReference type="GO" id="GO:0005634">
    <property type="term" value="C:nucleus"/>
    <property type="evidence" value="ECO:0007669"/>
    <property type="project" value="UniProtKB-SubCell"/>
</dbReference>
<dbReference type="InterPro" id="IPR007219">
    <property type="entry name" value="XnlR_reg_dom"/>
</dbReference>
<evidence type="ECO:0000313" key="10">
    <source>
        <dbReference type="Proteomes" id="UP000184383"/>
    </source>
</evidence>
<keyword evidence="10" id="KW-1185">Reference proteome</keyword>
<dbReference type="GO" id="GO:0000981">
    <property type="term" value="F:DNA-binding transcription factor activity, RNA polymerase II-specific"/>
    <property type="evidence" value="ECO:0007669"/>
    <property type="project" value="InterPro"/>
</dbReference>
<dbReference type="CDD" id="cd00067">
    <property type="entry name" value="GAL4"/>
    <property type="match status" value="1"/>
</dbReference>
<gene>
    <name evidence="9" type="ORF">ASPWEDRAFT_54492</name>
</gene>
<protein>
    <recommendedName>
        <fullName evidence="8">Zn(2)-C6 fungal-type domain-containing protein</fullName>
    </recommendedName>
</protein>
<reference evidence="10" key="1">
    <citation type="journal article" date="2017" name="Genome Biol.">
        <title>Comparative genomics reveals high biological diversity and specific adaptations in the industrially and medically important fungal genus Aspergillus.</title>
        <authorList>
            <person name="de Vries R.P."/>
            <person name="Riley R."/>
            <person name="Wiebenga A."/>
            <person name="Aguilar-Osorio G."/>
            <person name="Amillis S."/>
            <person name="Uchima C.A."/>
            <person name="Anderluh G."/>
            <person name="Asadollahi M."/>
            <person name="Askin M."/>
            <person name="Barry K."/>
            <person name="Battaglia E."/>
            <person name="Bayram O."/>
            <person name="Benocci T."/>
            <person name="Braus-Stromeyer S.A."/>
            <person name="Caldana C."/>
            <person name="Canovas D."/>
            <person name="Cerqueira G.C."/>
            <person name="Chen F."/>
            <person name="Chen W."/>
            <person name="Choi C."/>
            <person name="Clum A."/>
            <person name="Dos Santos R.A."/>
            <person name="Damasio A.R."/>
            <person name="Diallinas G."/>
            <person name="Emri T."/>
            <person name="Fekete E."/>
            <person name="Flipphi M."/>
            <person name="Freyberg S."/>
            <person name="Gallo A."/>
            <person name="Gournas C."/>
            <person name="Habgood R."/>
            <person name="Hainaut M."/>
            <person name="Harispe M.L."/>
            <person name="Henrissat B."/>
            <person name="Hilden K.S."/>
            <person name="Hope R."/>
            <person name="Hossain A."/>
            <person name="Karabika E."/>
            <person name="Karaffa L."/>
            <person name="Karanyi Z."/>
            <person name="Krasevec N."/>
            <person name="Kuo A."/>
            <person name="Kusch H."/>
            <person name="LaButti K."/>
            <person name="Lagendijk E.L."/>
            <person name="Lapidus A."/>
            <person name="Levasseur A."/>
            <person name="Lindquist E."/>
            <person name="Lipzen A."/>
            <person name="Logrieco A.F."/>
            <person name="MacCabe A."/>
            <person name="Maekelae M.R."/>
            <person name="Malavazi I."/>
            <person name="Melin P."/>
            <person name="Meyer V."/>
            <person name="Mielnichuk N."/>
            <person name="Miskei M."/>
            <person name="Molnar A.P."/>
            <person name="Mule G."/>
            <person name="Ngan C.Y."/>
            <person name="Orejas M."/>
            <person name="Orosz E."/>
            <person name="Ouedraogo J.P."/>
            <person name="Overkamp K.M."/>
            <person name="Park H.-S."/>
            <person name="Perrone G."/>
            <person name="Piumi F."/>
            <person name="Punt P.J."/>
            <person name="Ram A.F."/>
            <person name="Ramon A."/>
            <person name="Rauscher S."/>
            <person name="Record E."/>
            <person name="Riano-Pachon D.M."/>
            <person name="Robert V."/>
            <person name="Roehrig J."/>
            <person name="Ruller R."/>
            <person name="Salamov A."/>
            <person name="Salih N.S."/>
            <person name="Samson R.A."/>
            <person name="Sandor E."/>
            <person name="Sanguinetti M."/>
            <person name="Schuetze T."/>
            <person name="Sepcic K."/>
            <person name="Shelest E."/>
            <person name="Sherlock G."/>
            <person name="Sophianopoulou V."/>
            <person name="Squina F.M."/>
            <person name="Sun H."/>
            <person name="Susca A."/>
            <person name="Todd R.B."/>
            <person name="Tsang A."/>
            <person name="Unkles S.E."/>
            <person name="van de Wiele N."/>
            <person name="van Rossen-Uffink D."/>
            <person name="Oliveira J.V."/>
            <person name="Vesth T.C."/>
            <person name="Visser J."/>
            <person name="Yu J.-H."/>
            <person name="Zhou M."/>
            <person name="Andersen M.R."/>
            <person name="Archer D.B."/>
            <person name="Baker S.E."/>
            <person name="Benoit I."/>
            <person name="Brakhage A.A."/>
            <person name="Braus G.H."/>
            <person name="Fischer R."/>
            <person name="Frisvad J.C."/>
            <person name="Goldman G.H."/>
            <person name="Houbraken J."/>
            <person name="Oakley B."/>
            <person name="Pocsi I."/>
            <person name="Scazzocchio C."/>
            <person name="Seiboth B."/>
            <person name="vanKuyk P.A."/>
            <person name="Wortman J."/>
            <person name="Dyer P.S."/>
            <person name="Grigoriev I.V."/>
        </authorList>
    </citation>
    <scope>NUCLEOTIDE SEQUENCE [LARGE SCALE GENOMIC DNA]</scope>
    <source>
        <strain evidence="10">DTO 134E9</strain>
    </source>
</reference>
<dbReference type="PROSITE" id="PS50048">
    <property type="entry name" value="ZN2_CY6_FUNGAL_2"/>
    <property type="match status" value="1"/>
</dbReference>
<dbReference type="GO" id="GO:0008270">
    <property type="term" value="F:zinc ion binding"/>
    <property type="evidence" value="ECO:0007669"/>
    <property type="project" value="InterPro"/>
</dbReference>
<dbReference type="InterPro" id="IPR051711">
    <property type="entry name" value="Stress_Response_Reg"/>
</dbReference>
<dbReference type="OrthoDB" id="3990906at2759"/>
<organism evidence="9 10">
    <name type="scientific">Aspergillus wentii DTO 134E9</name>
    <dbReference type="NCBI Taxonomy" id="1073089"/>
    <lineage>
        <taxon>Eukaryota</taxon>
        <taxon>Fungi</taxon>
        <taxon>Dikarya</taxon>
        <taxon>Ascomycota</taxon>
        <taxon>Pezizomycotina</taxon>
        <taxon>Eurotiomycetes</taxon>
        <taxon>Eurotiomycetidae</taxon>
        <taxon>Eurotiales</taxon>
        <taxon>Aspergillaceae</taxon>
        <taxon>Aspergillus</taxon>
        <taxon>Aspergillus subgen. Cremei</taxon>
    </lineage>
</organism>
<feature type="compositionally biased region" description="Polar residues" evidence="7">
    <location>
        <begin position="89"/>
        <end position="98"/>
    </location>
</feature>
<evidence type="ECO:0000256" key="3">
    <source>
        <dbReference type="ARBA" id="ARBA00023015"/>
    </source>
</evidence>
<dbReference type="CDD" id="cd12148">
    <property type="entry name" value="fungal_TF_MHR"/>
    <property type="match status" value="1"/>
</dbReference>
<evidence type="ECO:0000256" key="4">
    <source>
        <dbReference type="ARBA" id="ARBA00023125"/>
    </source>
</evidence>
<evidence type="ECO:0000313" key="9">
    <source>
        <dbReference type="EMBL" id="OJJ31266.1"/>
    </source>
</evidence>
<dbReference type="Proteomes" id="UP000184383">
    <property type="component" value="Unassembled WGS sequence"/>
</dbReference>
<name>A0A1L9R8L5_ASPWE</name>
<dbReference type="InterPro" id="IPR001138">
    <property type="entry name" value="Zn2Cys6_DnaBD"/>
</dbReference>
<sequence length="634" mass="71998">MPIMKRQKKKPVACQRCHIHKVKCSGERPCAKCRLAGCENECLYAVRDRKIKVNESYLDQLLAENERLKAGVSQDHRRSIPDSHDAFQDTLSRSSQSQEIEVQNPLLGDRAWFHPYDPSSPPIFIGEAACTAFATRLRQFLTGDPDTVHVPRTQYTPESALNDGRISWPSLSQARLLVRMAFNQISRVYHLVLQRATLDELDEVYRTSNFDDSALTCKYFALFALGEVYSAARSGDHVPGTAYYVRAMHLIPILPERPGMIHIESLLLLSLFSYFLNRRHSAYILIGNAMRLGLTLGLNHNIPVHQYIDPIQRQHRVRIWWAIYIFDRMFSSKIGYAPQISDEEIHVDMPADVAYAGEDQLTDTPYLIASINLAKIAGQIIEKVYSRKRQREGFLQREQRLLIALQRWMQELPGHVRLRGEGSAKHIVSLHLQFNQCLILATRPVLLHALVQLGRNKRTRQDIPQAVVTLSEACIHAARHSHTLIVDEWISGSLPMYGYFYAHYLFSSALVLVISSQLTSIGAQTDIESLETALEILRRMSDYGNLSAMEFYENLERVRLALQNEGEKENVALPVVSEANIPPMPVGDAGYTTEMAFLEPTMQDFLTQDDMELLNPGEMAIGEGLDGWPVLWTS</sequence>
<dbReference type="PROSITE" id="PS00463">
    <property type="entry name" value="ZN2_CY6_FUNGAL_1"/>
    <property type="match status" value="1"/>
</dbReference>
<evidence type="ECO:0000256" key="1">
    <source>
        <dbReference type="ARBA" id="ARBA00004123"/>
    </source>
</evidence>
<dbReference type="GeneID" id="63753913"/>
<keyword evidence="4" id="KW-0238">DNA-binding</keyword>
<dbReference type="PANTHER" id="PTHR47540">
    <property type="entry name" value="THIAMINE REPRESSIBLE GENES REGULATORY PROTEIN THI5"/>
    <property type="match status" value="1"/>
</dbReference>
<evidence type="ECO:0000259" key="8">
    <source>
        <dbReference type="PROSITE" id="PS50048"/>
    </source>
</evidence>
<keyword evidence="5" id="KW-0804">Transcription</keyword>
<dbReference type="PANTHER" id="PTHR47540:SF6">
    <property type="entry name" value="ZN(II)2CYS6 TRANSCRIPTION FACTOR (EUROFUNG)"/>
    <property type="match status" value="1"/>
</dbReference>
<comment type="subcellular location">
    <subcellularLocation>
        <location evidence="1">Nucleus</location>
    </subcellularLocation>
</comment>
<evidence type="ECO:0000256" key="2">
    <source>
        <dbReference type="ARBA" id="ARBA00022723"/>
    </source>
</evidence>
<accession>A0A1L9R8L5</accession>
<keyword evidence="3" id="KW-0805">Transcription regulation</keyword>
<proteinExistence type="predicted"/>
<keyword evidence="2" id="KW-0479">Metal-binding</keyword>
<feature type="region of interest" description="Disordered" evidence="7">
    <location>
        <begin position="70"/>
        <end position="98"/>
    </location>
</feature>